<name>A0ACB1A4J5_MELEN</name>
<comment type="caution">
    <text evidence="1">The sequence shown here is derived from an EMBL/GenBank/DDBJ whole genome shotgun (WGS) entry which is preliminary data.</text>
</comment>
<protein>
    <submittedName>
        <fullName evidence="1">Uncharacterized protein</fullName>
    </submittedName>
</protein>
<dbReference type="EMBL" id="CAVMJV010000058">
    <property type="protein sequence ID" value="CAK5085694.1"/>
    <property type="molecule type" value="Genomic_DNA"/>
</dbReference>
<keyword evidence="2" id="KW-1185">Reference proteome</keyword>
<dbReference type="Proteomes" id="UP001497535">
    <property type="component" value="Unassembled WGS sequence"/>
</dbReference>
<reference evidence="1" key="1">
    <citation type="submission" date="2023-11" db="EMBL/GenBank/DDBJ databases">
        <authorList>
            <person name="Poullet M."/>
        </authorList>
    </citation>
    <scope>NUCLEOTIDE SEQUENCE</scope>
    <source>
        <strain evidence="1">E1834</strain>
    </source>
</reference>
<accession>A0ACB1A4J5</accession>
<proteinExistence type="predicted"/>
<evidence type="ECO:0000313" key="2">
    <source>
        <dbReference type="Proteomes" id="UP001497535"/>
    </source>
</evidence>
<organism evidence="1 2">
    <name type="scientific">Meloidogyne enterolobii</name>
    <name type="common">Root-knot nematode worm</name>
    <name type="synonym">Meloidogyne mayaguensis</name>
    <dbReference type="NCBI Taxonomy" id="390850"/>
    <lineage>
        <taxon>Eukaryota</taxon>
        <taxon>Metazoa</taxon>
        <taxon>Ecdysozoa</taxon>
        <taxon>Nematoda</taxon>
        <taxon>Chromadorea</taxon>
        <taxon>Rhabditida</taxon>
        <taxon>Tylenchina</taxon>
        <taxon>Tylenchomorpha</taxon>
        <taxon>Tylenchoidea</taxon>
        <taxon>Meloidogynidae</taxon>
        <taxon>Meloidogyninae</taxon>
        <taxon>Meloidogyne</taxon>
    </lineage>
</organism>
<sequence length="285" mass="32979">MLFILLMYVAHCTYVTSNAYSHPSVVLQSHTSDGGRIIMDDFREAYYWLRKNTPDDARIMSWWDYGYQIAGMANRTTLVDNNTWNNSHIALVGMAMSSNESFAYEIMRDLDVNYVLVIFGGVIGYSGDDINKFLWMVRIAEGEHPKVIREGDYFTESGEYSVGAQASRTMLDSIMYKMSYYRFGELRIGYNQPPGFDRTRGYPIGRKDFTLEKLEEAYTTENWLVRIYKVVDPPNRPSIKYKDRQIKGKKFTKSNKKGTIRPLTAINTKTEQSNNNKQKVGEKKK</sequence>
<gene>
    <name evidence="1" type="ORF">MENTE1834_LOCUS33156</name>
</gene>
<evidence type="ECO:0000313" key="1">
    <source>
        <dbReference type="EMBL" id="CAK5085694.1"/>
    </source>
</evidence>